<keyword evidence="4" id="KW-1185">Reference proteome</keyword>
<feature type="domain" description="HIT" evidence="2">
    <location>
        <begin position="2"/>
        <end position="104"/>
    </location>
</feature>
<dbReference type="Gene3D" id="3.30.428.10">
    <property type="entry name" value="HIT-like"/>
    <property type="match status" value="1"/>
</dbReference>
<dbReference type="EMBL" id="CP064795">
    <property type="protein sequence ID" value="QPG04625.1"/>
    <property type="molecule type" value="Genomic_DNA"/>
</dbReference>
<comment type="caution">
    <text evidence="1">Lacks conserved residue(s) required for the propagation of feature annotation.</text>
</comment>
<sequence>MSFVLDPQLTKDSHFVCELALCRVLLADDSQFPWLILVPRVPKATELYQLTVAQQHQFLTESARVCEALQTLFTPDKLNVAALGNVVSQLHIHHVARFTHDIAWPAPIWGRQPAVAYSPEAAQDSIARIKPLLLKE</sequence>
<dbReference type="Pfam" id="PF01230">
    <property type="entry name" value="HIT"/>
    <property type="match status" value="1"/>
</dbReference>
<accession>A0A7S9HBZ7</accession>
<organism evidence="3 4">
    <name type="scientific">Salinimonas marina</name>
    <dbReference type="NCBI Taxonomy" id="2785918"/>
    <lineage>
        <taxon>Bacteria</taxon>
        <taxon>Pseudomonadati</taxon>
        <taxon>Pseudomonadota</taxon>
        <taxon>Gammaproteobacteria</taxon>
        <taxon>Alteromonadales</taxon>
        <taxon>Alteromonadaceae</taxon>
        <taxon>Alteromonas/Salinimonas group</taxon>
        <taxon>Salinimonas</taxon>
    </lineage>
</organism>
<dbReference type="SUPFAM" id="SSF54197">
    <property type="entry name" value="HIT-like"/>
    <property type="match status" value="1"/>
</dbReference>
<dbReference type="PROSITE" id="PS51084">
    <property type="entry name" value="HIT_2"/>
    <property type="match status" value="1"/>
</dbReference>
<reference evidence="3 4" key="1">
    <citation type="submission" date="2020-11" db="EMBL/GenBank/DDBJ databases">
        <title>Complete genome sequence for Salinimonas sp. strain G2-b.</title>
        <authorList>
            <person name="Park S.-J."/>
        </authorList>
    </citation>
    <scope>NUCLEOTIDE SEQUENCE [LARGE SCALE GENOMIC DNA]</scope>
    <source>
        <strain evidence="3 4">G2-b</strain>
    </source>
</reference>
<dbReference type="KEGG" id="smaa:IT774_10315"/>
<evidence type="ECO:0000256" key="1">
    <source>
        <dbReference type="PROSITE-ProRule" id="PRU00464"/>
    </source>
</evidence>
<protein>
    <submittedName>
        <fullName evidence="3">HIT domain-containing protein</fullName>
    </submittedName>
</protein>
<evidence type="ECO:0000313" key="4">
    <source>
        <dbReference type="Proteomes" id="UP000595095"/>
    </source>
</evidence>
<dbReference type="InterPro" id="IPR036265">
    <property type="entry name" value="HIT-like_sf"/>
</dbReference>
<dbReference type="AlphaFoldDB" id="A0A7S9HBZ7"/>
<evidence type="ECO:0000313" key="3">
    <source>
        <dbReference type="EMBL" id="QPG04625.1"/>
    </source>
</evidence>
<dbReference type="InterPro" id="IPR011146">
    <property type="entry name" value="HIT-like"/>
</dbReference>
<name>A0A7S9HBZ7_9ALTE</name>
<gene>
    <name evidence="3" type="ORF">IT774_10315</name>
</gene>
<dbReference type="PIRSF" id="PIRSF000714">
    <property type="entry name" value="HIT"/>
    <property type="match status" value="1"/>
</dbReference>
<dbReference type="RefSeq" id="WP_195809718.1">
    <property type="nucleotide sequence ID" value="NZ_CP064795.1"/>
</dbReference>
<dbReference type="Proteomes" id="UP000595095">
    <property type="component" value="Chromosome"/>
</dbReference>
<dbReference type="InterPro" id="IPR026026">
    <property type="entry name" value="HIT_Hint"/>
</dbReference>
<dbReference type="GO" id="GO:0003824">
    <property type="term" value="F:catalytic activity"/>
    <property type="evidence" value="ECO:0007669"/>
    <property type="project" value="InterPro"/>
</dbReference>
<evidence type="ECO:0000259" key="2">
    <source>
        <dbReference type="PROSITE" id="PS51084"/>
    </source>
</evidence>
<proteinExistence type="predicted"/>